<evidence type="ECO:0000259" key="1">
    <source>
        <dbReference type="Pfam" id="PF13524"/>
    </source>
</evidence>
<dbReference type="InterPro" id="IPR055259">
    <property type="entry name" value="YkvP/CgeB_Glyco_trans-like"/>
</dbReference>
<dbReference type="OrthoDB" id="110463at2"/>
<proteinExistence type="predicted"/>
<feature type="domain" description="Spore protein YkvP/CgeB glycosyl transferase-like" evidence="1">
    <location>
        <begin position="216"/>
        <end position="362"/>
    </location>
</feature>
<dbReference type="STRING" id="1045775.SAMN05216378_3270"/>
<evidence type="ECO:0000313" key="2">
    <source>
        <dbReference type="EMBL" id="SFE48213.1"/>
    </source>
</evidence>
<name>A0A1I2AYZ2_9BACL</name>
<dbReference type="AlphaFoldDB" id="A0A1I2AYZ2"/>
<dbReference type="EMBL" id="FOMT01000003">
    <property type="protein sequence ID" value="SFE48213.1"/>
    <property type="molecule type" value="Genomic_DNA"/>
</dbReference>
<organism evidence="2 3">
    <name type="scientific">Paenibacillus catalpae</name>
    <dbReference type="NCBI Taxonomy" id="1045775"/>
    <lineage>
        <taxon>Bacteria</taxon>
        <taxon>Bacillati</taxon>
        <taxon>Bacillota</taxon>
        <taxon>Bacilli</taxon>
        <taxon>Bacillales</taxon>
        <taxon>Paenibacillaceae</taxon>
        <taxon>Paenibacillus</taxon>
    </lineage>
</organism>
<dbReference type="Pfam" id="PF13524">
    <property type="entry name" value="Glyco_trans_1_2"/>
    <property type="match status" value="1"/>
</dbReference>
<keyword evidence="3" id="KW-1185">Reference proteome</keyword>
<dbReference type="Proteomes" id="UP000198855">
    <property type="component" value="Unassembled WGS sequence"/>
</dbReference>
<reference evidence="3" key="1">
    <citation type="submission" date="2016-10" db="EMBL/GenBank/DDBJ databases">
        <authorList>
            <person name="Varghese N."/>
            <person name="Submissions S."/>
        </authorList>
    </citation>
    <scope>NUCLEOTIDE SEQUENCE [LARGE SCALE GENOMIC DNA]</scope>
    <source>
        <strain evidence="3">CGMCC 1.10784</strain>
    </source>
</reference>
<accession>A0A1I2AYZ2</accession>
<dbReference type="SUPFAM" id="SSF53756">
    <property type="entry name" value="UDP-Glycosyltransferase/glycogen phosphorylase"/>
    <property type="match status" value="1"/>
</dbReference>
<protein>
    <submittedName>
        <fullName evidence="2">Spore maturation protein CgeB</fullName>
    </submittedName>
</protein>
<gene>
    <name evidence="2" type="ORF">SAMN05216378_3270</name>
</gene>
<sequence length="389" mass="44000">MAPGLKRKTDEEAGRAAGYQMGWEHGYWYGLCDEAISRIPQVNKVWPIHVMYVETGKGFPYSPIDEAVKETLASLVQRLTVVNGTQPVAELAIADRPDMVIVLDGLQFDVGQIAALRNNGIRTAIWLTDDPYYMDITTSIVPHYDTVFTLERNAVDYYKQLGCQNVHYLPFCFHPAQYRPTNPDRSSHKEITFIGSAYLNRVNYFNELTPYLAGKNTLISGIWWDRLTKYDLLRSKIKLNHWMGPTDTALTYNASKIVINMHRAHDDALYNSNRIGLTAVSPNPRTFEIAACAVLQVCDSRDDLASFFTPGVEIVTYSSPAELVEKMEYYLKHEDERKQIALRGMYRAFRDHTYANRLHAMLSILFPTPAPPPFPAPLDGPAEQNAGLG</sequence>
<evidence type="ECO:0000313" key="3">
    <source>
        <dbReference type="Proteomes" id="UP000198855"/>
    </source>
</evidence>
<dbReference type="RefSeq" id="WP_091187001.1">
    <property type="nucleotide sequence ID" value="NZ_FOMT01000003.1"/>
</dbReference>